<dbReference type="PRINTS" id="PR00723">
    <property type="entry name" value="SUBTILISIN"/>
</dbReference>
<dbReference type="SMART" id="SM00869">
    <property type="entry name" value="Autotransporter"/>
    <property type="match status" value="1"/>
</dbReference>
<feature type="signal peptide" evidence="8">
    <location>
        <begin position="1"/>
        <end position="20"/>
    </location>
</feature>
<feature type="active site" description="Charge relay system" evidence="6">
    <location>
        <position position="315"/>
    </location>
</feature>
<dbReference type="InterPro" id="IPR034061">
    <property type="entry name" value="Peptidases_S8_Autotransporter"/>
</dbReference>
<evidence type="ECO:0000259" key="9">
    <source>
        <dbReference type="PROSITE" id="PS51208"/>
    </source>
</evidence>
<gene>
    <name evidence="10" type="ORF">CU320_08195</name>
</gene>
<dbReference type="InterPro" id="IPR036709">
    <property type="entry name" value="Autotransporte_beta_dom_sf"/>
</dbReference>
<evidence type="ECO:0000256" key="1">
    <source>
        <dbReference type="ARBA" id="ARBA00011073"/>
    </source>
</evidence>
<organism evidence="10 11">
    <name type="scientific">Acinetobacter pseudolwoffii</name>
    <dbReference type="NCBI Taxonomy" id="2053287"/>
    <lineage>
        <taxon>Bacteria</taxon>
        <taxon>Pseudomonadati</taxon>
        <taxon>Pseudomonadota</taxon>
        <taxon>Gammaproteobacteria</taxon>
        <taxon>Moraxellales</taxon>
        <taxon>Moraxellaceae</taxon>
        <taxon>Acinetobacter</taxon>
    </lineage>
</organism>
<evidence type="ECO:0000256" key="4">
    <source>
        <dbReference type="ARBA" id="ARBA00022801"/>
    </source>
</evidence>
<evidence type="ECO:0000256" key="3">
    <source>
        <dbReference type="ARBA" id="ARBA00022729"/>
    </source>
</evidence>
<evidence type="ECO:0000313" key="10">
    <source>
        <dbReference type="EMBL" id="PJI32609.1"/>
    </source>
</evidence>
<dbReference type="GO" id="GO:0006508">
    <property type="term" value="P:proteolysis"/>
    <property type="evidence" value="ECO:0007669"/>
    <property type="project" value="UniProtKB-KW"/>
</dbReference>
<dbReference type="InterPro" id="IPR036852">
    <property type="entry name" value="Peptidase_S8/S53_dom_sf"/>
</dbReference>
<feature type="active site" description="Charge relay system" evidence="6">
    <location>
        <position position="87"/>
    </location>
</feature>
<proteinExistence type="inferred from homology"/>
<dbReference type="InterPro" id="IPR015500">
    <property type="entry name" value="Peptidase_S8_subtilisin-rel"/>
</dbReference>
<comment type="caution">
    <text evidence="10">The sequence shown here is derived from an EMBL/GenBank/DDBJ whole genome shotgun (WGS) entry which is preliminary data.</text>
</comment>
<dbReference type="NCBIfam" id="TIGR02601">
    <property type="entry name" value="autotrns_rpt"/>
    <property type="match status" value="1"/>
</dbReference>
<dbReference type="PROSITE" id="PS51208">
    <property type="entry name" value="AUTOTRANSPORTER"/>
    <property type="match status" value="1"/>
</dbReference>
<dbReference type="EMBL" id="PGOZ01000008">
    <property type="protein sequence ID" value="PJI32609.1"/>
    <property type="molecule type" value="Genomic_DNA"/>
</dbReference>
<dbReference type="InterPro" id="IPR005546">
    <property type="entry name" value="Autotransporte_beta"/>
</dbReference>
<evidence type="ECO:0000256" key="6">
    <source>
        <dbReference type="PROSITE-ProRule" id="PRU01240"/>
    </source>
</evidence>
<keyword evidence="2 6" id="KW-0645">Protease</keyword>
<accession>A0A2H9ULN0</accession>
<dbReference type="GO" id="GO:0004252">
    <property type="term" value="F:serine-type endopeptidase activity"/>
    <property type="evidence" value="ECO:0007669"/>
    <property type="project" value="UniProtKB-UniRule"/>
</dbReference>
<dbReference type="PROSITE" id="PS51892">
    <property type="entry name" value="SUBTILASE"/>
    <property type="match status" value="1"/>
</dbReference>
<reference evidence="10 11" key="2">
    <citation type="submission" date="2017-12" db="EMBL/GenBank/DDBJ databases">
        <title>Revising the taxonomy of the Acinetobacter lwoffii group: the description of Acinetobacter pseudolwoffii sp. nov. and emended description of Acinetobacter lwoffii.</title>
        <authorList>
            <person name="Nemec A."/>
        </authorList>
    </citation>
    <scope>NUCLEOTIDE SEQUENCE [LARGE SCALE GENOMIC DNA]</scope>
    <source>
        <strain evidence="10 11">ANC 5347</strain>
    </source>
</reference>
<dbReference type="PROSITE" id="PS51257">
    <property type="entry name" value="PROKAR_LIPOPROTEIN"/>
    <property type="match status" value="1"/>
</dbReference>
<evidence type="ECO:0000256" key="5">
    <source>
        <dbReference type="ARBA" id="ARBA00022825"/>
    </source>
</evidence>
<feature type="compositionally biased region" description="Gly residues" evidence="7">
    <location>
        <begin position="44"/>
        <end position="55"/>
    </location>
</feature>
<evidence type="ECO:0000256" key="8">
    <source>
        <dbReference type="SAM" id="SignalP"/>
    </source>
</evidence>
<dbReference type="Pfam" id="PF00082">
    <property type="entry name" value="Peptidase_S8"/>
    <property type="match status" value="1"/>
</dbReference>
<evidence type="ECO:0000256" key="7">
    <source>
        <dbReference type="SAM" id="MobiDB-lite"/>
    </source>
</evidence>
<dbReference type="Proteomes" id="UP000242351">
    <property type="component" value="Unassembled WGS sequence"/>
</dbReference>
<keyword evidence="3 8" id="KW-0732">Signal</keyword>
<evidence type="ECO:0000256" key="2">
    <source>
        <dbReference type="ARBA" id="ARBA00022670"/>
    </source>
</evidence>
<comment type="similarity">
    <text evidence="1 6">Belongs to the peptidase S8 family.</text>
</comment>
<feature type="active site" description="Charge relay system" evidence="6">
    <location>
        <position position="135"/>
    </location>
</feature>
<dbReference type="InterPro" id="IPR050131">
    <property type="entry name" value="Peptidase_S8_subtilisin-like"/>
</dbReference>
<keyword evidence="5 6" id="KW-0720">Serine protease</keyword>
<dbReference type="PANTHER" id="PTHR43806">
    <property type="entry name" value="PEPTIDASE S8"/>
    <property type="match status" value="1"/>
</dbReference>
<dbReference type="RefSeq" id="WP_100357704.1">
    <property type="nucleotide sequence ID" value="NZ_PGOZ01000008.1"/>
</dbReference>
<feature type="domain" description="Autotransporter" evidence="9">
    <location>
        <begin position="661"/>
        <end position="935"/>
    </location>
</feature>
<dbReference type="SUPFAM" id="SSF52743">
    <property type="entry name" value="Subtilisin-like"/>
    <property type="match status" value="1"/>
</dbReference>
<dbReference type="Gene3D" id="3.40.50.200">
    <property type="entry name" value="Peptidase S8/S53 domain"/>
    <property type="match status" value="1"/>
</dbReference>
<feature type="compositionally biased region" description="Low complexity" evidence="7">
    <location>
        <begin position="32"/>
        <end position="43"/>
    </location>
</feature>
<keyword evidence="4 6" id="KW-0378">Hydrolase</keyword>
<dbReference type="InterPro" id="IPR013425">
    <property type="entry name" value="Autotrns_rpt"/>
</dbReference>
<protein>
    <submittedName>
        <fullName evidence="10">Autotransporter domain-containing protein</fullName>
    </submittedName>
</protein>
<dbReference type="SUPFAM" id="SSF103515">
    <property type="entry name" value="Autotransporter"/>
    <property type="match status" value="1"/>
</dbReference>
<reference evidence="10 11" key="1">
    <citation type="submission" date="2017-11" db="EMBL/GenBank/DDBJ databases">
        <authorList>
            <person name="Han C.G."/>
        </authorList>
    </citation>
    <scope>NUCLEOTIDE SEQUENCE [LARGE SCALE GENOMIC DNA]</scope>
    <source>
        <strain evidence="10 11">ANC 5347</strain>
    </source>
</reference>
<dbReference type="Gene3D" id="2.40.128.130">
    <property type="entry name" value="Autotransporter beta-domain"/>
    <property type="match status" value="1"/>
</dbReference>
<evidence type="ECO:0000313" key="11">
    <source>
        <dbReference type="Proteomes" id="UP000242351"/>
    </source>
</evidence>
<dbReference type="AlphaFoldDB" id="A0A2H9ULN0"/>
<dbReference type="Pfam" id="PF12951">
    <property type="entry name" value="PATR"/>
    <property type="match status" value="1"/>
</dbReference>
<dbReference type="InterPro" id="IPR000209">
    <property type="entry name" value="Peptidase_S8/S53_dom"/>
</dbReference>
<dbReference type="PANTHER" id="PTHR43806:SF11">
    <property type="entry name" value="CEREVISIN-RELATED"/>
    <property type="match status" value="1"/>
</dbReference>
<feature type="region of interest" description="Disordered" evidence="7">
    <location>
        <begin position="30"/>
        <end position="65"/>
    </location>
</feature>
<name>A0A2H9ULN0_9GAMM</name>
<feature type="chain" id="PRO_5014154036" evidence="8">
    <location>
        <begin position="21"/>
        <end position="935"/>
    </location>
</feature>
<sequence length="935" mass="97613">MKTQVFLPSALALAVSVALVGCGGGGSVEKAPNVTVPPVVNPGDGNGSDNNGGNGSDNNGGVTYNPADYDVATPDTSANKVKIGVLDSGVENNAHLAHSVESVLRYIEDYQSGTLTITDLTNAGIDVQDIDPNKHGTMVAQIIAAKYAGNTPAKDGLASDIAKLYGVTVTDNANVFGTTSAFYQAALDLNEKHGVKLFNGSFGGHYKDNPSFTAKLTQYAVQLANGGSLVVMATGNDGLSQPSTESLLPKGDAAAEKGWLAVTGVDATGKALYRDNGLGANACGEAARWCLAGDYVVGPIVSPSKGNLVMFAGTSAATPQVTSAAALVWSAFPWMTNDQVRQTLLTNADYINDGSGLNKLYNETFGWGKLDIDGSKLGPQSFLSIFGENFDANVTSNLSVFANDINGDAGLVKSGLGTLALTGDSTYLGSTVINNGKLQVTGSIKSDVEVNPQGVLSGKGIVGAVANNGTVSTLDGRLTVNGDYVQAANAKLQYSLHNHLTVNGEAVLDGALEVSAKNRELVTKGEHLVVDATTVAGSFNSTTSTSAFLSVKDTIIADNQVKVDVDFANAATSGTKFGGISDASGLLTNKLMDKANEQALNGQSTALTSYVAGLQQASTQAQAQAVLNSNSGALFAETPSVLLRNDSLVNAQIAQRTRQVTKQGQSGLWVSAGYMETANDAKGWDKVDSEIFSTTIGADVNVSENVAVGAFVTDYKEDSGFDASNGSSETEMLSFGLYGKFTNPDLYYVTATAQYGLGDTKFTRQVTNIADTETSTAETDLDKFGVYAELGQEIAKGKAALTPYVGVSHNQVSMDALKETSDLGVSVDDLTAKETKAHVGFRADYKLTSDLNVGGYTEYAYAFDRKLPTVYLASNVSSDVAVGYQAPSFEKDFLMYGLSFNYQTAGQNWNLFGDVAGNAMNADDFQVQLGLKYAF</sequence>
<dbReference type="CDD" id="cd04848">
    <property type="entry name" value="Peptidases_S8_Autotransporter_serine_protease_like"/>
    <property type="match status" value="1"/>
</dbReference>
<dbReference type="Pfam" id="PF03797">
    <property type="entry name" value="Autotransporter"/>
    <property type="match status" value="1"/>
</dbReference>